<name>A0A8H5YMD4_9HYPO</name>
<sequence>MQTPGFESAAEKSEHGNALQTVRSGQTDLTKTLQEENERLRQSAQAAPAQIAELTPTPVKKSAQLHCAAWAFERTEALPLDMRSVAFSLISISALLLPLFSPPSSSFRAGSASPRA</sequence>
<organism evidence="2 3">
    <name type="scientific">Fusarium mundagurra</name>
    <dbReference type="NCBI Taxonomy" id="1567541"/>
    <lineage>
        <taxon>Eukaryota</taxon>
        <taxon>Fungi</taxon>
        <taxon>Dikarya</taxon>
        <taxon>Ascomycota</taxon>
        <taxon>Pezizomycotina</taxon>
        <taxon>Sordariomycetes</taxon>
        <taxon>Hypocreomycetidae</taxon>
        <taxon>Hypocreales</taxon>
        <taxon>Nectriaceae</taxon>
        <taxon>Fusarium</taxon>
        <taxon>Fusarium fujikuroi species complex</taxon>
    </lineage>
</organism>
<dbReference type="Proteomes" id="UP000544331">
    <property type="component" value="Unassembled WGS sequence"/>
</dbReference>
<keyword evidence="3" id="KW-1185">Reference proteome</keyword>
<accession>A0A8H5YMD4</accession>
<gene>
    <name evidence="2" type="ORF">FMUND_7629</name>
</gene>
<dbReference type="AlphaFoldDB" id="A0A8H5YMD4"/>
<comment type="caution">
    <text evidence="2">The sequence shown here is derived from an EMBL/GenBank/DDBJ whole genome shotgun (WGS) entry which is preliminary data.</text>
</comment>
<evidence type="ECO:0000313" key="3">
    <source>
        <dbReference type="Proteomes" id="UP000544331"/>
    </source>
</evidence>
<reference evidence="2 3" key="1">
    <citation type="submission" date="2020-05" db="EMBL/GenBank/DDBJ databases">
        <title>Identification and distribution of gene clusters putatively required for synthesis of sphingolipid metabolism inhibitors in phylogenetically diverse species of the filamentous fungus Fusarium.</title>
        <authorList>
            <person name="Kim H.-S."/>
            <person name="Busman M."/>
            <person name="Brown D.W."/>
            <person name="Divon H."/>
            <person name="Uhlig S."/>
            <person name="Proctor R.H."/>
        </authorList>
    </citation>
    <scope>NUCLEOTIDE SEQUENCE [LARGE SCALE GENOMIC DNA]</scope>
    <source>
        <strain evidence="2 3">NRRL 66235</strain>
    </source>
</reference>
<evidence type="ECO:0000256" key="1">
    <source>
        <dbReference type="SAM" id="MobiDB-lite"/>
    </source>
</evidence>
<feature type="region of interest" description="Disordered" evidence="1">
    <location>
        <begin position="1"/>
        <end position="55"/>
    </location>
</feature>
<feature type="compositionally biased region" description="Polar residues" evidence="1">
    <location>
        <begin position="18"/>
        <end position="32"/>
    </location>
</feature>
<protein>
    <submittedName>
        <fullName evidence="2">Uncharacterized protein</fullName>
    </submittedName>
</protein>
<dbReference type="EMBL" id="JAAOAN010000256">
    <property type="protein sequence ID" value="KAF5714032.1"/>
    <property type="molecule type" value="Genomic_DNA"/>
</dbReference>
<proteinExistence type="predicted"/>
<evidence type="ECO:0000313" key="2">
    <source>
        <dbReference type="EMBL" id="KAF5714032.1"/>
    </source>
</evidence>
<dbReference type="OrthoDB" id="10568985at2759"/>